<dbReference type="EMBL" id="UYSL01026460">
    <property type="protein sequence ID" value="VDL85439.1"/>
    <property type="molecule type" value="Genomic_DNA"/>
</dbReference>
<proteinExistence type="predicted"/>
<dbReference type="Proteomes" id="UP000271162">
    <property type="component" value="Unassembled WGS sequence"/>
</dbReference>
<reference evidence="4" key="1">
    <citation type="submission" date="2017-02" db="UniProtKB">
        <authorList>
            <consortium name="WormBaseParasite"/>
        </authorList>
    </citation>
    <scope>IDENTIFICATION</scope>
</reference>
<name>A0A0N4YW91_NIPBR</name>
<evidence type="ECO:0000256" key="1">
    <source>
        <dbReference type="SAM" id="MobiDB-lite"/>
    </source>
</evidence>
<dbReference type="AlphaFoldDB" id="A0A0N4YW91"/>
<sequence>MMKLTSRVKRRDEQVMKKRGSLSGEREDGKKKDSREGLPKNIPKKSEDNYRETPRNPRHSREELESEPSLQIAMISSREPELYSTAPDTTKTARAYTSDICTAQSIGPTLEDDQLANTQPMSGSLLICATPESPPKASSKETPLLPITGMPCVRNKDNDGNVIVDGRPFWYQKMEEDLTDEGNVLNAAVILEVASGNLSLVNMPDEPFGVFSEESVKSRGRKKHDKEQRSGVVSFILPEMVVFYMRDDLDYLTEIEFTPSERKRKRRPPTPSC</sequence>
<keyword evidence="3" id="KW-1185">Reference proteome</keyword>
<feature type="compositionally biased region" description="Basic and acidic residues" evidence="1">
    <location>
        <begin position="24"/>
        <end position="63"/>
    </location>
</feature>
<organism evidence="4">
    <name type="scientific">Nippostrongylus brasiliensis</name>
    <name type="common">Rat hookworm</name>
    <dbReference type="NCBI Taxonomy" id="27835"/>
    <lineage>
        <taxon>Eukaryota</taxon>
        <taxon>Metazoa</taxon>
        <taxon>Ecdysozoa</taxon>
        <taxon>Nematoda</taxon>
        <taxon>Chromadorea</taxon>
        <taxon>Rhabditida</taxon>
        <taxon>Rhabditina</taxon>
        <taxon>Rhabditomorpha</taxon>
        <taxon>Strongyloidea</taxon>
        <taxon>Heligmosomidae</taxon>
        <taxon>Nippostrongylus</taxon>
    </lineage>
</organism>
<evidence type="ECO:0000313" key="2">
    <source>
        <dbReference type="EMBL" id="VDL85439.1"/>
    </source>
</evidence>
<evidence type="ECO:0000313" key="3">
    <source>
        <dbReference type="Proteomes" id="UP000271162"/>
    </source>
</evidence>
<feature type="region of interest" description="Disordered" evidence="1">
    <location>
        <begin position="1"/>
        <end position="86"/>
    </location>
</feature>
<reference evidence="2 3" key="2">
    <citation type="submission" date="2018-11" db="EMBL/GenBank/DDBJ databases">
        <authorList>
            <consortium name="Pathogen Informatics"/>
        </authorList>
    </citation>
    <scope>NUCLEOTIDE SEQUENCE [LARGE SCALE GENOMIC DNA]</scope>
</reference>
<accession>A0A0N4YW91</accession>
<gene>
    <name evidence="2" type="ORF">NBR_LOCUS21514</name>
</gene>
<evidence type="ECO:0000313" key="4">
    <source>
        <dbReference type="WBParaSite" id="NBR_0002151301-mRNA-1"/>
    </source>
</evidence>
<dbReference type="WBParaSite" id="NBR_0002151301-mRNA-1">
    <property type="protein sequence ID" value="NBR_0002151301-mRNA-1"/>
    <property type="gene ID" value="NBR_0002151301"/>
</dbReference>
<protein>
    <submittedName>
        <fullName evidence="4">ULP_PROTEASE domain-containing protein</fullName>
    </submittedName>
</protein>